<dbReference type="PANTHER" id="PTHR11728:SF1">
    <property type="entry name" value="GLYCEROL-3-PHOSPHATE DEHYDROGENASE [NAD(+)] 2, CHLOROPLASTIC"/>
    <property type="match status" value="1"/>
</dbReference>
<evidence type="ECO:0000256" key="6">
    <source>
        <dbReference type="ARBA" id="ARBA00023209"/>
    </source>
</evidence>
<evidence type="ECO:0000256" key="9">
    <source>
        <dbReference type="RuleBase" id="RU000437"/>
    </source>
</evidence>
<feature type="binding site" evidence="8">
    <location>
        <position position="258"/>
    </location>
    <ligand>
        <name>NADPH</name>
        <dbReference type="ChEBI" id="CHEBI:57783"/>
    </ligand>
</feature>
<feature type="binding site" evidence="8">
    <location>
        <position position="110"/>
    </location>
    <ligand>
        <name>sn-glycerol 3-phosphate</name>
        <dbReference type="ChEBI" id="CHEBI:57597"/>
    </ligand>
</feature>
<feature type="domain" description="Glycerol-3-phosphate dehydrogenase NAD-dependent N-terminal" evidence="11">
    <location>
        <begin position="8"/>
        <end position="163"/>
    </location>
</feature>
<dbReference type="HAMAP" id="MF_00394">
    <property type="entry name" value="NAD_Glyc3P_dehydrog"/>
    <property type="match status" value="1"/>
</dbReference>
<evidence type="ECO:0000256" key="2">
    <source>
        <dbReference type="ARBA" id="ARBA00022516"/>
    </source>
</evidence>
<protein>
    <recommendedName>
        <fullName evidence="8">Glycerol-3-phosphate dehydrogenase [NAD(P)+]</fullName>
        <ecNumber evidence="8">1.1.1.94</ecNumber>
    </recommendedName>
    <alternativeName>
        <fullName evidence="8">NAD(P)(+)-dependent glycerol-3-phosphate dehydrogenase</fullName>
    </alternativeName>
    <alternativeName>
        <fullName evidence="8">NAD(P)H-dependent dihydroxyacetone-phosphate reductase</fullName>
    </alternativeName>
</protein>
<comment type="caution">
    <text evidence="13">The sequence shown here is derived from an EMBL/GenBank/DDBJ whole genome shotgun (WGS) entry which is preliminary data.</text>
</comment>
<feature type="binding site" evidence="8">
    <location>
        <position position="15"/>
    </location>
    <ligand>
        <name>NADPH</name>
        <dbReference type="ChEBI" id="CHEBI:57783"/>
    </ligand>
</feature>
<dbReference type="EC" id="1.1.1.94" evidence="8"/>
<feature type="domain" description="Glycerol-3-phosphate dehydrogenase NAD-dependent C-terminal" evidence="12">
    <location>
        <begin position="183"/>
        <end position="323"/>
    </location>
</feature>
<keyword evidence="14" id="KW-1185">Reference proteome</keyword>
<comment type="caution">
    <text evidence="8">Lacks conserved residue(s) required for the propagation of feature annotation.</text>
</comment>
<dbReference type="Proteomes" id="UP000199135">
    <property type="component" value="Unassembled WGS sequence"/>
</dbReference>
<evidence type="ECO:0000313" key="13">
    <source>
        <dbReference type="EMBL" id="SEH60584.1"/>
    </source>
</evidence>
<keyword evidence="2 8" id="KW-0444">Lipid biosynthesis</keyword>
<proteinExistence type="inferred from homology"/>
<feature type="binding site" evidence="8">
    <location>
        <position position="16"/>
    </location>
    <ligand>
        <name>NADPH</name>
        <dbReference type="ChEBI" id="CHEBI:57783"/>
    </ligand>
</feature>
<dbReference type="InterPro" id="IPR011128">
    <property type="entry name" value="G3P_DH_NAD-dep_N"/>
</dbReference>
<dbReference type="SUPFAM" id="SSF48179">
    <property type="entry name" value="6-phosphogluconate dehydrogenase C-terminal domain-like"/>
    <property type="match status" value="1"/>
</dbReference>
<dbReference type="Gene3D" id="3.40.50.720">
    <property type="entry name" value="NAD(P)-binding Rossmann-like Domain"/>
    <property type="match status" value="1"/>
</dbReference>
<gene>
    <name evidence="8" type="primary">gpsA</name>
    <name evidence="13" type="ORF">SAMN05216447_10719</name>
</gene>
<dbReference type="PANTHER" id="PTHR11728">
    <property type="entry name" value="GLYCEROL-3-PHOSPHATE DEHYDROGENASE"/>
    <property type="match status" value="1"/>
</dbReference>
<dbReference type="NCBIfam" id="NF000940">
    <property type="entry name" value="PRK00094.1-2"/>
    <property type="match status" value="1"/>
</dbReference>
<keyword evidence="5 8" id="KW-0443">Lipid metabolism</keyword>
<evidence type="ECO:0000313" key="14">
    <source>
        <dbReference type="Proteomes" id="UP000199135"/>
    </source>
</evidence>
<feature type="binding site" evidence="8">
    <location>
        <position position="110"/>
    </location>
    <ligand>
        <name>NADPH</name>
        <dbReference type="ChEBI" id="CHEBI:57783"/>
    </ligand>
</feature>
<comment type="function">
    <text evidence="8">Catalyzes the reduction of the glycolytic intermediate dihydroxyacetone phosphate (DHAP) to sn-glycerol 3-phosphate (G3P), the key precursor for phospholipid synthesis.</text>
</comment>
<evidence type="ECO:0000256" key="3">
    <source>
        <dbReference type="ARBA" id="ARBA00023002"/>
    </source>
</evidence>
<dbReference type="NCBIfam" id="NF000942">
    <property type="entry name" value="PRK00094.1-4"/>
    <property type="match status" value="1"/>
</dbReference>
<accession>A0A1H6JE84</accession>
<name>A0A1H6JE84_9ACTN</name>
<dbReference type="RefSeq" id="WP_078687673.1">
    <property type="nucleotide sequence ID" value="NZ_FNWT01000007.1"/>
</dbReference>
<comment type="catalytic activity">
    <reaction evidence="8">
        <text>sn-glycerol 3-phosphate + NAD(+) = dihydroxyacetone phosphate + NADH + H(+)</text>
        <dbReference type="Rhea" id="RHEA:11092"/>
        <dbReference type="ChEBI" id="CHEBI:15378"/>
        <dbReference type="ChEBI" id="CHEBI:57540"/>
        <dbReference type="ChEBI" id="CHEBI:57597"/>
        <dbReference type="ChEBI" id="CHEBI:57642"/>
        <dbReference type="ChEBI" id="CHEBI:57945"/>
        <dbReference type="EC" id="1.1.1.94"/>
    </reaction>
</comment>
<keyword evidence="3 8" id="KW-0560">Oxidoreductase</keyword>
<keyword evidence="8" id="KW-0547">Nucleotide-binding</keyword>
<feature type="binding site" evidence="8">
    <location>
        <position position="284"/>
    </location>
    <ligand>
        <name>NADPH</name>
        <dbReference type="ChEBI" id="CHEBI:57783"/>
    </ligand>
</feature>
<dbReference type="EMBL" id="FNWT01000007">
    <property type="protein sequence ID" value="SEH60584.1"/>
    <property type="molecule type" value="Genomic_DNA"/>
</dbReference>
<dbReference type="Pfam" id="PF01210">
    <property type="entry name" value="NAD_Gly3P_dh_N"/>
    <property type="match status" value="1"/>
</dbReference>
<comment type="similarity">
    <text evidence="1 8 9">Belongs to the NAD-dependent glycerol-3-phosphate dehydrogenase family.</text>
</comment>
<keyword evidence="6 8" id="KW-0594">Phospholipid biosynthesis</keyword>
<feature type="active site" description="Proton acceptor" evidence="8">
    <location>
        <position position="194"/>
    </location>
</feature>
<feature type="binding site" evidence="8">
    <location>
        <position position="194"/>
    </location>
    <ligand>
        <name>sn-glycerol 3-phosphate</name>
        <dbReference type="ChEBI" id="CHEBI:57597"/>
    </ligand>
</feature>
<dbReference type="Pfam" id="PF07479">
    <property type="entry name" value="NAD_Gly3P_dh_C"/>
    <property type="match status" value="1"/>
</dbReference>
<feature type="binding site" evidence="8">
    <location>
        <position position="36"/>
    </location>
    <ligand>
        <name>NADPH</name>
        <dbReference type="ChEBI" id="CHEBI:57783"/>
    </ligand>
</feature>
<evidence type="ECO:0000256" key="5">
    <source>
        <dbReference type="ARBA" id="ARBA00023098"/>
    </source>
</evidence>
<feature type="binding site" evidence="8">
    <location>
        <position position="282"/>
    </location>
    <ligand>
        <name>NADPH</name>
        <dbReference type="ChEBI" id="CHEBI:57783"/>
    </ligand>
</feature>
<feature type="binding site" evidence="8">
    <location>
        <position position="257"/>
    </location>
    <ligand>
        <name>sn-glycerol 3-phosphate</name>
        <dbReference type="ChEBI" id="CHEBI:57597"/>
    </ligand>
</feature>
<evidence type="ECO:0000256" key="10">
    <source>
        <dbReference type="RuleBase" id="RU000439"/>
    </source>
</evidence>
<keyword evidence="8" id="KW-0963">Cytoplasm</keyword>
<evidence type="ECO:0000259" key="12">
    <source>
        <dbReference type="Pfam" id="PF07479"/>
    </source>
</evidence>
<keyword evidence="8" id="KW-0521">NADP</keyword>
<dbReference type="PRINTS" id="PR00077">
    <property type="entry name" value="GPDHDRGNASE"/>
</dbReference>
<feature type="binding site" evidence="8">
    <location>
        <position position="139"/>
    </location>
    <ligand>
        <name>sn-glycerol 3-phosphate</name>
        <dbReference type="ChEBI" id="CHEBI:57597"/>
    </ligand>
</feature>
<dbReference type="InterPro" id="IPR006168">
    <property type="entry name" value="G3P_DH_NAD-dep"/>
</dbReference>
<dbReference type="InterPro" id="IPR008927">
    <property type="entry name" value="6-PGluconate_DH-like_C_sf"/>
</dbReference>
<sequence length="339" mass="35325">MASEFRRVAVIGSGSWGTAAAGLVARNSDEVCVWARTVAVADSICERHVNPKHLSDYVLPENVVATDSLEGAAAGADCIVVAVPSAFVRGVMHDLAPHADQSCPVVVLTKGVEGGSHKLMTDVVADELGNPSRVAALSGPNHAEEIWQGMVSAAVVAAGDAELALRLQSLFHSKTFRTYCSSDLTGVEVCAAAKNVVAIACGACAGNGMGDNALAVVMTRGLAEISRIVAAVGGDPMTCMGLAGMGDLVATCTSPHSRNRSFGELLSRGVTLAEYEERSGMVVEGARAAQSIWELASELSIETPLTNAVHAVLYENIGATEAFDLLLERSPRQEFYGLR</sequence>
<dbReference type="PIRSF" id="PIRSF000114">
    <property type="entry name" value="Glycerol-3-P_dh"/>
    <property type="match status" value="1"/>
</dbReference>
<evidence type="ECO:0000256" key="8">
    <source>
        <dbReference type="HAMAP-Rule" id="MF_00394"/>
    </source>
</evidence>
<feature type="binding site" evidence="8">
    <location>
        <position position="247"/>
    </location>
    <ligand>
        <name>sn-glycerol 3-phosphate</name>
        <dbReference type="ChEBI" id="CHEBI:57597"/>
    </ligand>
</feature>
<organism evidence="13 14">
    <name type="scientific">Parafannyhessea umbonata</name>
    <dbReference type="NCBI Taxonomy" id="604330"/>
    <lineage>
        <taxon>Bacteria</taxon>
        <taxon>Bacillati</taxon>
        <taxon>Actinomycetota</taxon>
        <taxon>Coriobacteriia</taxon>
        <taxon>Coriobacteriales</taxon>
        <taxon>Atopobiaceae</taxon>
        <taxon>Parafannyhessea</taxon>
    </lineage>
</organism>
<comment type="subcellular location">
    <subcellularLocation>
        <location evidence="8">Cytoplasm</location>
    </subcellularLocation>
</comment>
<evidence type="ECO:0000256" key="1">
    <source>
        <dbReference type="ARBA" id="ARBA00011009"/>
    </source>
</evidence>
<reference evidence="13 14" key="1">
    <citation type="submission" date="2016-10" db="EMBL/GenBank/DDBJ databases">
        <authorList>
            <person name="Varghese N."/>
            <person name="Submissions S."/>
        </authorList>
    </citation>
    <scope>NUCLEOTIDE SEQUENCE [LARGE SCALE GENOMIC DNA]</scope>
    <source>
        <strain evidence="13 14">WCP15</strain>
    </source>
</reference>
<evidence type="ECO:0000259" key="11">
    <source>
        <dbReference type="Pfam" id="PF01210"/>
    </source>
</evidence>
<evidence type="ECO:0000256" key="7">
    <source>
        <dbReference type="ARBA" id="ARBA00023264"/>
    </source>
</evidence>
<feature type="binding site" evidence="8">
    <location>
        <position position="143"/>
    </location>
    <ligand>
        <name>NADPH</name>
        <dbReference type="ChEBI" id="CHEBI:57783"/>
    </ligand>
</feature>
<keyword evidence="7 8" id="KW-1208">Phospholipid metabolism</keyword>
<dbReference type="InterPro" id="IPR006109">
    <property type="entry name" value="G3P_DH_NAD-dep_C"/>
</dbReference>
<comment type="pathway">
    <text evidence="8">Membrane lipid metabolism; glycerophospholipid metabolism.</text>
</comment>
<dbReference type="Gene3D" id="1.10.1040.10">
    <property type="entry name" value="N-(1-d-carboxylethyl)-l-norvaline Dehydrogenase, domain 2"/>
    <property type="match status" value="1"/>
</dbReference>
<evidence type="ECO:0000256" key="4">
    <source>
        <dbReference type="ARBA" id="ARBA00023027"/>
    </source>
</evidence>
<feature type="binding site" evidence="8">
    <location>
        <position position="259"/>
    </location>
    <ligand>
        <name>sn-glycerol 3-phosphate</name>
        <dbReference type="ChEBI" id="CHEBI:57597"/>
    </ligand>
</feature>
<dbReference type="SUPFAM" id="SSF51735">
    <property type="entry name" value="NAD(P)-binding Rossmann-fold domains"/>
    <property type="match status" value="1"/>
</dbReference>
<keyword evidence="4 8" id="KW-0520">NAD</keyword>
<comment type="catalytic activity">
    <reaction evidence="8 10">
        <text>sn-glycerol 3-phosphate + NADP(+) = dihydroxyacetone phosphate + NADPH + H(+)</text>
        <dbReference type="Rhea" id="RHEA:11096"/>
        <dbReference type="ChEBI" id="CHEBI:15378"/>
        <dbReference type="ChEBI" id="CHEBI:57597"/>
        <dbReference type="ChEBI" id="CHEBI:57642"/>
        <dbReference type="ChEBI" id="CHEBI:57783"/>
        <dbReference type="ChEBI" id="CHEBI:58349"/>
        <dbReference type="EC" id="1.1.1.94"/>
    </reaction>
</comment>
<dbReference type="InterPro" id="IPR013328">
    <property type="entry name" value="6PGD_dom2"/>
</dbReference>
<dbReference type="InterPro" id="IPR036291">
    <property type="entry name" value="NAD(P)-bd_dom_sf"/>
</dbReference>
<feature type="binding site" evidence="8">
    <location>
        <position position="258"/>
    </location>
    <ligand>
        <name>sn-glycerol 3-phosphate</name>
        <dbReference type="ChEBI" id="CHEBI:57597"/>
    </ligand>
</feature>